<evidence type="ECO:0000256" key="1">
    <source>
        <dbReference type="SAM" id="SignalP"/>
    </source>
</evidence>
<feature type="chain" id="PRO_5041982020" evidence="1">
    <location>
        <begin position="23"/>
        <end position="122"/>
    </location>
</feature>
<sequence>MEKAMILVSVLLLLGWTGTLQGVPVDMDQVDVPVQPNATVEVPVQPIATAEVPVEPIATVEVPVEPIATVEVPVEPIANMEGLNATLPTLPALPPFNATGLTQINMAEYPVKLLNGGGNEIS</sequence>
<accession>A0AAD9F2M0</accession>
<evidence type="ECO:0000313" key="3">
    <source>
        <dbReference type="Proteomes" id="UP001228049"/>
    </source>
</evidence>
<gene>
    <name evidence="2" type="ORF">KUDE01_021802</name>
</gene>
<organism evidence="2 3">
    <name type="scientific">Dissostichus eleginoides</name>
    <name type="common">Patagonian toothfish</name>
    <name type="synonym">Dissostichus amissus</name>
    <dbReference type="NCBI Taxonomy" id="100907"/>
    <lineage>
        <taxon>Eukaryota</taxon>
        <taxon>Metazoa</taxon>
        <taxon>Chordata</taxon>
        <taxon>Craniata</taxon>
        <taxon>Vertebrata</taxon>
        <taxon>Euteleostomi</taxon>
        <taxon>Actinopterygii</taxon>
        <taxon>Neopterygii</taxon>
        <taxon>Teleostei</taxon>
        <taxon>Neoteleostei</taxon>
        <taxon>Acanthomorphata</taxon>
        <taxon>Eupercaria</taxon>
        <taxon>Perciformes</taxon>
        <taxon>Notothenioidei</taxon>
        <taxon>Nototheniidae</taxon>
        <taxon>Dissostichus</taxon>
    </lineage>
</organism>
<name>A0AAD9F2M0_DISEL</name>
<comment type="caution">
    <text evidence="2">The sequence shown here is derived from an EMBL/GenBank/DDBJ whole genome shotgun (WGS) entry which is preliminary data.</text>
</comment>
<dbReference type="EMBL" id="JASDAP010000022">
    <property type="protein sequence ID" value="KAK1883475.1"/>
    <property type="molecule type" value="Genomic_DNA"/>
</dbReference>
<protein>
    <submittedName>
        <fullName evidence="2">Phosphatase and actin regulator 4</fullName>
    </submittedName>
</protein>
<reference evidence="2" key="1">
    <citation type="submission" date="2023-04" db="EMBL/GenBank/DDBJ databases">
        <title>Chromosome-level genome of Chaenocephalus aceratus.</title>
        <authorList>
            <person name="Park H."/>
        </authorList>
    </citation>
    <scope>NUCLEOTIDE SEQUENCE</scope>
    <source>
        <strain evidence="2">DE</strain>
        <tissue evidence="2">Muscle</tissue>
    </source>
</reference>
<evidence type="ECO:0000313" key="2">
    <source>
        <dbReference type="EMBL" id="KAK1883475.1"/>
    </source>
</evidence>
<keyword evidence="3" id="KW-1185">Reference proteome</keyword>
<dbReference type="Proteomes" id="UP001228049">
    <property type="component" value="Unassembled WGS sequence"/>
</dbReference>
<keyword evidence="1" id="KW-0732">Signal</keyword>
<proteinExistence type="predicted"/>
<dbReference type="AlphaFoldDB" id="A0AAD9F2M0"/>
<feature type="signal peptide" evidence="1">
    <location>
        <begin position="1"/>
        <end position="22"/>
    </location>
</feature>